<dbReference type="Proteomes" id="UP001140074">
    <property type="component" value="Unassembled WGS sequence"/>
</dbReference>
<dbReference type="AlphaFoldDB" id="A0A9W8M3U8"/>
<feature type="non-terminal residue" evidence="1">
    <location>
        <position position="346"/>
    </location>
</feature>
<comment type="caution">
    <text evidence="1">The sequence shown here is derived from an EMBL/GenBank/DDBJ whole genome shotgun (WGS) entry which is preliminary data.</text>
</comment>
<accession>A0A9W8M3U8</accession>
<sequence length="346" mass="38759">MNNNLGYPTHNLVKTLDIEIDEEYIYSDVALSRLSRAPYNGCAFPLVRRIVLLLVTNGCLTEGMKTESNTVVFVQRIKEMAPNVNDIWVRPLDCDAPRYNTSHIYGRLVTLLLPLVGRIQYNRAVMPMMPAALLSSIACNLVHIKCTVVNNDKNFIKLAQHSLTTLESLVIDSKRCINTPSIIWKEDGDFVTYPHLHTFKLSGPSIGDEVSQPVPIGVVPFPSLRRLKIDYENEFGDDVVFRGNAATLECLDLYLSSLTVSVLCQYGVFTPTSHPKLLYVRLWDKRRYTPRVFATNAEALQFAMEIGPTAPMRYISGFPNGAKLIPTLSQFNGLGSIQFLNLNTTA</sequence>
<name>A0A9W8M3U8_9FUNG</name>
<proteinExistence type="predicted"/>
<protein>
    <submittedName>
        <fullName evidence="1">Uncharacterized protein</fullName>
    </submittedName>
</protein>
<gene>
    <name evidence="1" type="ORF">GGH94_005927</name>
</gene>
<evidence type="ECO:0000313" key="1">
    <source>
        <dbReference type="EMBL" id="KAJ2859767.1"/>
    </source>
</evidence>
<dbReference type="EMBL" id="JANBUY010000356">
    <property type="protein sequence ID" value="KAJ2859767.1"/>
    <property type="molecule type" value="Genomic_DNA"/>
</dbReference>
<keyword evidence="2" id="KW-1185">Reference proteome</keyword>
<reference evidence="1" key="1">
    <citation type="submission" date="2022-07" db="EMBL/GenBank/DDBJ databases">
        <title>Phylogenomic reconstructions and comparative analyses of Kickxellomycotina fungi.</title>
        <authorList>
            <person name="Reynolds N.K."/>
            <person name="Stajich J.E."/>
            <person name="Barry K."/>
            <person name="Grigoriev I.V."/>
            <person name="Crous P."/>
            <person name="Smith M.E."/>
        </authorList>
    </citation>
    <scope>NUCLEOTIDE SEQUENCE</scope>
    <source>
        <strain evidence="1">RSA 476</strain>
    </source>
</reference>
<dbReference type="SUPFAM" id="SSF52047">
    <property type="entry name" value="RNI-like"/>
    <property type="match status" value="1"/>
</dbReference>
<evidence type="ECO:0000313" key="2">
    <source>
        <dbReference type="Proteomes" id="UP001140074"/>
    </source>
</evidence>
<organism evidence="1 2">
    <name type="scientific">Coemansia aciculifera</name>
    <dbReference type="NCBI Taxonomy" id="417176"/>
    <lineage>
        <taxon>Eukaryota</taxon>
        <taxon>Fungi</taxon>
        <taxon>Fungi incertae sedis</taxon>
        <taxon>Zoopagomycota</taxon>
        <taxon>Kickxellomycotina</taxon>
        <taxon>Kickxellomycetes</taxon>
        <taxon>Kickxellales</taxon>
        <taxon>Kickxellaceae</taxon>
        <taxon>Coemansia</taxon>
    </lineage>
</organism>